<accession>A0A059G7L7</accession>
<dbReference type="InterPro" id="IPR010281">
    <property type="entry name" value="DUF885"/>
</dbReference>
<dbReference type="eggNOG" id="COG4805">
    <property type="taxonomic scope" value="Bacteria"/>
</dbReference>
<dbReference type="EMBL" id="ARYL01000014">
    <property type="protein sequence ID" value="KDA02453.1"/>
    <property type="molecule type" value="Genomic_DNA"/>
</dbReference>
<comment type="caution">
    <text evidence="2">The sequence shown here is derived from an EMBL/GenBank/DDBJ whole genome shotgun (WGS) entry which is preliminary data.</text>
</comment>
<protein>
    <recommendedName>
        <fullName evidence="4">Lipoprotein</fullName>
    </recommendedName>
</protein>
<dbReference type="Pfam" id="PF05960">
    <property type="entry name" value="DUF885"/>
    <property type="match status" value="1"/>
</dbReference>
<dbReference type="PATRIC" id="fig|1280953.3.peg.2154"/>
<keyword evidence="3" id="KW-1185">Reference proteome</keyword>
<evidence type="ECO:0000313" key="2">
    <source>
        <dbReference type="EMBL" id="KDA02453.1"/>
    </source>
</evidence>
<organism evidence="2 3">
    <name type="scientific">Hyphomonas oceanitis SCH89</name>
    <dbReference type="NCBI Taxonomy" id="1280953"/>
    <lineage>
        <taxon>Bacteria</taxon>
        <taxon>Pseudomonadati</taxon>
        <taxon>Pseudomonadota</taxon>
        <taxon>Alphaproteobacteria</taxon>
        <taxon>Hyphomonadales</taxon>
        <taxon>Hyphomonadaceae</taxon>
        <taxon>Hyphomonas</taxon>
    </lineage>
</organism>
<feature type="signal peptide" evidence="1">
    <location>
        <begin position="1"/>
        <end position="30"/>
    </location>
</feature>
<proteinExistence type="predicted"/>
<gene>
    <name evidence="2" type="ORF">HOC_10674</name>
</gene>
<sequence>MFMQRLTSFQKRVASAAIGLAMALPLATCSAPVDDSGTPRRIARQVDQLMTTLAQTELARDPELATRLGLTEKTVGYDFNRYLTDRSQAAYERTRVSRLEMLQALADTPKPAPGSAQAHNLETLIKAYETAESLFVAGHGQTGLGIAYPYVADQMRGAYIDVPDLMTKSHPVLTAQDARDYIARLAALPDAIDDERRRLYADASAGVIPPDFILRRMAVLATEMGQSPAETHILVVTLDSLLSGPEDLTSEEREKLALQAREMVEDKILPAYERFADDMIALATKAPSQPGVWQLPDGDAYYDASLAAYTYDGVSAEELHALGKREVIALTDQIDAALTEAGFVEGTVAERLVALAALPEQAYPDTEEGRIALLERMRLLEQKAESALGGEIPKLPKTRVAIRAVPDFLQNSSPSAFYSAAPANGTAPGVFEINLKDMTDWPDFTLATLVYHETLPGHHLESAVAAERANLPLARQMIWNVAYGEGWGVYAETLADDMGLYADDPLGRIGYLQSMLFRAARLVADTGIHRMRWTRQQAIDYLTSVTGQPEPAMAAEVDRYTVWPGQAAAYWVGRQRILDLRERAERVLGPKFDRAAFHEVILAGGPRPLDILEKDVEQWYGAQVDRSN</sequence>
<dbReference type="PANTHER" id="PTHR33361">
    <property type="entry name" value="GLR0591 PROTEIN"/>
    <property type="match status" value="1"/>
</dbReference>
<name>A0A059G7L7_9PROT</name>
<evidence type="ECO:0000313" key="3">
    <source>
        <dbReference type="Proteomes" id="UP000024942"/>
    </source>
</evidence>
<dbReference type="Proteomes" id="UP000024942">
    <property type="component" value="Unassembled WGS sequence"/>
</dbReference>
<feature type="chain" id="PRO_5001573650" description="Lipoprotein" evidence="1">
    <location>
        <begin position="31"/>
        <end position="628"/>
    </location>
</feature>
<dbReference type="RefSeq" id="WP_051624757.1">
    <property type="nucleotide sequence ID" value="NZ_ARYL01000014.1"/>
</dbReference>
<dbReference type="PANTHER" id="PTHR33361:SF2">
    <property type="entry name" value="DUF885 DOMAIN-CONTAINING PROTEIN"/>
    <property type="match status" value="1"/>
</dbReference>
<keyword evidence="1" id="KW-0732">Signal</keyword>
<evidence type="ECO:0000256" key="1">
    <source>
        <dbReference type="SAM" id="SignalP"/>
    </source>
</evidence>
<dbReference type="AlphaFoldDB" id="A0A059G7L7"/>
<evidence type="ECO:0008006" key="4">
    <source>
        <dbReference type="Google" id="ProtNLM"/>
    </source>
</evidence>
<dbReference type="STRING" id="1280953.HOC_10674"/>
<reference evidence="2 3" key="1">
    <citation type="journal article" date="2014" name="Antonie Van Leeuwenhoek">
        <title>Hyphomonas beringensis sp. nov. and Hyphomonas chukchiensis sp. nov., isolated from surface seawater of the Bering Sea and Chukchi Sea.</title>
        <authorList>
            <person name="Li C."/>
            <person name="Lai Q."/>
            <person name="Li G."/>
            <person name="Dong C."/>
            <person name="Wang J."/>
            <person name="Liao Y."/>
            <person name="Shao Z."/>
        </authorList>
    </citation>
    <scope>NUCLEOTIDE SEQUENCE [LARGE SCALE GENOMIC DNA]</scope>
    <source>
        <strain evidence="2 3">SCH89</strain>
    </source>
</reference>